<dbReference type="Gene3D" id="3.30.572.10">
    <property type="entry name" value="Thymidylate synthase/dCMP hydroxymethylase domain"/>
    <property type="match status" value="1"/>
</dbReference>
<dbReference type="KEGG" id="mfv:Mfer_0255"/>
<feature type="domain" description="Thymidylate synthase/dCMP hydroxymethylase" evidence="5">
    <location>
        <begin position="14"/>
        <end position="216"/>
    </location>
</feature>
<dbReference type="Pfam" id="PF00303">
    <property type="entry name" value="Thymidylat_synt"/>
    <property type="match status" value="1"/>
</dbReference>
<evidence type="ECO:0000313" key="7">
    <source>
        <dbReference type="Proteomes" id="UP000002315"/>
    </source>
</evidence>
<dbReference type="InterPro" id="IPR036926">
    <property type="entry name" value="Thymidate_synth/dCMP_Mease_sf"/>
</dbReference>
<evidence type="ECO:0000256" key="1">
    <source>
        <dbReference type="ARBA" id="ARBA00022490"/>
    </source>
</evidence>
<dbReference type="CDD" id="cd00351">
    <property type="entry name" value="TS_Pyrimidine_HMase"/>
    <property type="match status" value="1"/>
</dbReference>
<evidence type="ECO:0000256" key="3">
    <source>
        <dbReference type="ARBA" id="ARBA00022679"/>
    </source>
</evidence>
<dbReference type="Proteomes" id="UP000002315">
    <property type="component" value="Chromosome"/>
</dbReference>
<keyword evidence="1" id="KW-0963">Cytoplasm</keyword>
<dbReference type="HOGENOM" id="CLU_084975_0_0_2"/>
<evidence type="ECO:0000256" key="2">
    <source>
        <dbReference type="ARBA" id="ARBA00022603"/>
    </source>
</evidence>
<dbReference type="GO" id="GO:0006235">
    <property type="term" value="P:dTTP biosynthetic process"/>
    <property type="evidence" value="ECO:0007669"/>
    <property type="project" value="InterPro"/>
</dbReference>
<proteinExistence type="predicted"/>
<keyword evidence="3" id="KW-0808">Transferase</keyword>
<reference evidence="6 7" key="1">
    <citation type="journal article" date="2010" name="Stand. Genomic Sci.">
        <title>Complete genome sequence of Methanothermus fervidus type strain (V24S).</title>
        <authorList>
            <person name="Anderson I."/>
            <person name="Djao O.D."/>
            <person name="Misra M."/>
            <person name="Chertkov O."/>
            <person name="Nolan M."/>
            <person name="Lucas S."/>
            <person name="Lapidus A."/>
            <person name="Del Rio T.G."/>
            <person name="Tice H."/>
            <person name="Cheng J.F."/>
            <person name="Tapia R."/>
            <person name="Han C."/>
            <person name="Goodwin L."/>
            <person name="Pitluck S."/>
            <person name="Liolios K."/>
            <person name="Ivanova N."/>
            <person name="Mavromatis K."/>
            <person name="Mikhailova N."/>
            <person name="Pati A."/>
            <person name="Brambilla E."/>
            <person name="Chen A."/>
            <person name="Palaniappan K."/>
            <person name="Land M."/>
            <person name="Hauser L."/>
            <person name="Chang Y.J."/>
            <person name="Jeffries C.D."/>
            <person name="Sikorski J."/>
            <person name="Spring S."/>
            <person name="Rohde M."/>
            <person name="Eichinger K."/>
            <person name="Huber H."/>
            <person name="Wirth R."/>
            <person name="Goker M."/>
            <person name="Detter J.C."/>
            <person name="Woyke T."/>
            <person name="Bristow J."/>
            <person name="Eisen J.A."/>
            <person name="Markowitz V."/>
            <person name="Hugenholtz P."/>
            <person name="Klenk H.P."/>
            <person name="Kyrpides N.C."/>
        </authorList>
    </citation>
    <scope>NUCLEOTIDE SEQUENCE [LARGE SCALE GENOMIC DNA]</scope>
    <source>
        <strain evidence="7">ATCC 43054 / DSM 2088 / JCM 10308 / V24 S</strain>
    </source>
</reference>
<evidence type="ECO:0000313" key="6">
    <source>
        <dbReference type="EMBL" id="ADP77058.1"/>
    </source>
</evidence>
<sequence length="223" mass="26106">MPYLIKAKNISDAWEKLVSLVMEKGHKIKDERGQITKELLNILTIVKYPIKNYPFPISTNKEILLSIPKDYYWRGDKLSKYTDQFLKKDKKGFVYTYGNRLRDHFSVDQIKAIIKRLKKCKKSRRATAVTWDPKIDFKNEEVPCMISIDFKIRNNKLHTTGIWRSHDIYQAWLPNAAALAILAKYISDKLNIKVGPLAIHSISAHIYEYCFDDAEKVRKNGKR</sequence>
<dbReference type="GO" id="GO:0005829">
    <property type="term" value="C:cytosol"/>
    <property type="evidence" value="ECO:0007669"/>
    <property type="project" value="TreeGrafter"/>
</dbReference>
<dbReference type="InterPro" id="IPR023451">
    <property type="entry name" value="Thymidate_synth/dCMP_Mease_dom"/>
</dbReference>
<keyword evidence="7" id="KW-1185">Reference proteome</keyword>
<evidence type="ECO:0000256" key="4">
    <source>
        <dbReference type="ARBA" id="ARBA00022727"/>
    </source>
</evidence>
<accession>E3GXM6</accession>
<organism evidence="6 7">
    <name type="scientific">Methanothermus fervidus (strain ATCC 43054 / DSM 2088 / JCM 10308 / V24 S)</name>
    <dbReference type="NCBI Taxonomy" id="523846"/>
    <lineage>
        <taxon>Archaea</taxon>
        <taxon>Methanobacteriati</taxon>
        <taxon>Methanobacteriota</taxon>
        <taxon>Methanomada group</taxon>
        <taxon>Methanobacteria</taxon>
        <taxon>Methanobacteriales</taxon>
        <taxon>Methanothermaceae</taxon>
        <taxon>Methanothermus</taxon>
    </lineage>
</organism>
<dbReference type="PIRSF" id="PIRSF036752">
    <property type="entry name" value="TSase_MJ051"/>
    <property type="match status" value="1"/>
</dbReference>
<protein>
    <submittedName>
        <fullName evidence="6">Thymidylate synthase, methanogen type</fullName>
    </submittedName>
</protein>
<gene>
    <name evidence="6" type="ordered locus">Mfer_0255</name>
</gene>
<dbReference type="OrthoDB" id="50118at2157"/>
<dbReference type="AlphaFoldDB" id="E3GXM6"/>
<dbReference type="NCBIfam" id="TIGR03283">
    <property type="entry name" value="thy_syn_methano"/>
    <property type="match status" value="1"/>
</dbReference>
<keyword evidence="4" id="KW-0545">Nucleotide biosynthesis</keyword>
<dbReference type="SUPFAM" id="SSF55831">
    <property type="entry name" value="Thymidylate synthase/dCMP hydroxymethylase"/>
    <property type="match status" value="1"/>
</dbReference>
<dbReference type="GO" id="GO:0004799">
    <property type="term" value="F:thymidylate synthase activity"/>
    <property type="evidence" value="ECO:0007669"/>
    <property type="project" value="InterPro"/>
</dbReference>
<dbReference type="GO" id="GO:0006231">
    <property type="term" value="P:dTMP biosynthetic process"/>
    <property type="evidence" value="ECO:0007669"/>
    <property type="project" value="TreeGrafter"/>
</dbReference>
<keyword evidence="2" id="KW-0489">Methyltransferase</keyword>
<dbReference type="GO" id="GO:0032259">
    <property type="term" value="P:methylation"/>
    <property type="evidence" value="ECO:0007669"/>
    <property type="project" value="UniProtKB-KW"/>
</dbReference>
<dbReference type="PANTHER" id="PTHR11548">
    <property type="entry name" value="THYMIDYLATE SYNTHASE 1"/>
    <property type="match status" value="1"/>
</dbReference>
<name>E3GXM6_METFV</name>
<dbReference type="InterPro" id="IPR045097">
    <property type="entry name" value="Thymidate_synth/dCMP_Mease"/>
</dbReference>
<dbReference type="EMBL" id="CP002278">
    <property type="protein sequence ID" value="ADP77058.1"/>
    <property type="molecule type" value="Genomic_DNA"/>
</dbReference>
<evidence type="ECO:0000259" key="5">
    <source>
        <dbReference type="Pfam" id="PF00303"/>
    </source>
</evidence>
<dbReference type="STRING" id="523846.Mfer_0255"/>
<dbReference type="PANTHER" id="PTHR11548:SF1">
    <property type="entry name" value="THYMIDYLATE SYNTHASE 1"/>
    <property type="match status" value="1"/>
</dbReference>
<dbReference type="InterPro" id="IPR014620">
    <property type="entry name" value="Thymidylate_synthase_arc"/>
</dbReference>